<keyword evidence="2" id="KW-1185">Reference proteome</keyword>
<gene>
    <name evidence="1" type="ORF">ACFQXB_18350</name>
</gene>
<dbReference type="Proteomes" id="UP001596516">
    <property type="component" value="Unassembled WGS sequence"/>
</dbReference>
<dbReference type="EMBL" id="JBHTFQ010000014">
    <property type="protein sequence ID" value="MFC7706146.1"/>
    <property type="molecule type" value="Genomic_DNA"/>
</dbReference>
<dbReference type="Pfam" id="PF14486">
    <property type="entry name" value="DUF4432"/>
    <property type="match status" value="1"/>
</dbReference>
<evidence type="ECO:0000313" key="2">
    <source>
        <dbReference type="Proteomes" id="UP001596516"/>
    </source>
</evidence>
<evidence type="ECO:0000313" key="1">
    <source>
        <dbReference type="EMBL" id="MFC7706146.1"/>
    </source>
</evidence>
<dbReference type="InterPro" id="IPR014718">
    <property type="entry name" value="GH-type_carb-bd"/>
</dbReference>
<dbReference type="Gene3D" id="2.70.98.10">
    <property type="match status" value="1"/>
</dbReference>
<dbReference type="InterPro" id="IPR027839">
    <property type="entry name" value="DUF4432"/>
</dbReference>
<dbReference type="RefSeq" id="WP_377406693.1">
    <property type="nucleotide sequence ID" value="NZ_JBHTFQ010000014.1"/>
</dbReference>
<protein>
    <submittedName>
        <fullName evidence="1">DUF4432 family protein</fullName>
    </submittedName>
</protein>
<reference evidence="2" key="1">
    <citation type="journal article" date="2019" name="Int. J. Syst. Evol. Microbiol.">
        <title>The Global Catalogue of Microorganisms (GCM) 10K type strain sequencing project: providing services to taxonomists for standard genome sequencing and annotation.</title>
        <authorList>
            <consortium name="The Broad Institute Genomics Platform"/>
            <consortium name="The Broad Institute Genome Sequencing Center for Infectious Disease"/>
            <person name="Wu L."/>
            <person name="Ma J."/>
        </authorList>
    </citation>
    <scope>NUCLEOTIDE SEQUENCE [LARGE SCALE GENOMIC DNA]</scope>
    <source>
        <strain evidence="2">CGMCC 1.12750</strain>
    </source>
</reference>
<organism evidence="1 2">
    <name type="scientific">Plastorhodobacter daqingensis</name>
    <dbReference type="NCBI Taxonomy" id="1387281"/>
    <lineage>
        <taxon>Bacteria</taxon>
        <taxon>Pseudomonadati</taxon>
        <taxon>Pseudomonadota</taxon>
        <taxon>Alphaproteobacteria</taxon>
        <taxon>Rhodobacterales</taxon>
        <taxon>Paracoccaceae</taxon>
        <taxon>Plastorhodobacter</taxon>
    </lineage>
</organism>
<comment type="caution">
    <text evidence="1">The sequence shown here is derived from an EMBL/GenBank/DDBJ whole genome shotgun (WGS) entry which is preliminary data.</text>
</comment>
<name>A0ABW2UN78_9RHOB</name>
<proteinExistence type="predicted"/>
<accession>A0ABW2UN78</accession>
<sequence length="308" mass="32734">MPEPAALRQLRLDGGPADGSRLIEVTNAAGLSVDLLPDRCLDLGQVRLNGVPFAWVGPNGLAPAAPGEMDLALGGLMCTCGFDHIRQPEAHRGGRYPLHGSMSLRRAQVEAAWVRPDGSAKIRARVVHGVAGGASWTLVRRITIPADRAEIAIEDEVELRSPADGDRVMALYHVNLGPPLIGPDTVVTVAGQPRPDLPGSAPGTFCEPAPPGATVVEVGRGIGDARVLFRLEAAADQLPWLQFHRRIAPDGGLFCVEPATHDRRLRTELAPDGPGPEGTVLRRFRLLLRFGRGVPSAPKRSGQKLSGP</sequence>